<dbReference type="OrthoDB" id="7360463at2"/>
<keyword evidence="2" id="KW-0472">Membrane</keyword>
<evidence type="ECO:0000256" key="1">
    <source>
        <dbReference type="SAM" id="MobiDB-lite"/>
    </source>
</evidence>
<name>A0A4P8EME5_9RHOB</name>
<dbReference type="Proteomes" id="UP000298631">
    <property type="component" value="Plasmid unnamed1"/>
</dbReference>
<proteinExistence type="predicted"/>
<evidence type="ECO:0000259" key="3">
    <source>
        <dbReference type="Pfam" id="PF09835"/>
    </source>
</evidence>
<evidence type="ECO:0000256" key="2">
    <source>
        <dbReference type="SAM" id="Phobius"/>
    </source>
</evidence>
<feature type="transmembrane region" description="Helical" evidence="2">
    <location>
        <begin position="50"/>
        <end position="74"/>
    </location>
</feature>
<dbReference type="AlphaFoldDB" id="A0A4P8EME5"/>
<reference evidence="4 5" key="1">
    <citation type="submission" date="2019-05" db="EMBL/GenBank/DDBJ databases">
        <title>Pseudorhodobacter turbinis sp. nov., isolated from the gut of the Korean turban shell.</title>
        <authorList>
            <person name="Jeong Y.-S."/>
            <person name="Kang W.-R."/>
            <person name="Bae J.-W."/>
        </authorList>
    </citation>
    <scope>NUCLEOTIDE SEQUENCE [LARGE SCALE GENOMIC DNA]</scope>
    <source>
        <strain evidence="4 5">S12M18</strain>
        <plasmid evidence="4 5">unnamed1</plasmid>
    </source>
</reference>
<accession>A0A4P8EME5</accession>
<feature type="domain" description="DUF2062" evidence="3">
    <location>
        <begin position="27"/>
        <end position="192"/>
    </location>
</feature>
<dbReference type="PANTHER" id="PTHR40547:SF1">
    <property type="entry name" value="SLL0298 PROTEIN"/>
    <property type="match status" value="1"/>
</dbReference>
<dbReference type="EMBL" id="CP039965">
    <property type="protein sequence ID" value="QCO58005.1"/>
    <property type="molecule type" value="Genomic_DNA"/>
</dbReference>
<keyword evidence="4" id="KW-0614">Plasmid</keyword>
<feature type="transmembrane region" description="Helical" evidence="2">
    <location>
        <begin position="158"/>
        <end position="187"/>
    </location>
</feature>
<geneLocation type="plasmid" evidence="4 5">
    <name>unnamed1</name>
</geneLocation>
<dbReference type="KEGG" id="pseb:EOK75_15250"/>
<dbReference type="InterPro" id="IPR018639">
    <property type="entry name" value="DUF2062"/>
</dbReference>
<feature type="region of interest" description="Disordered" evidence="1">
    <location>
        <begin position="208"/>
        <end position="231"/>
    </location>
</feature>
<evidence type="ECO:0000313" key="4">
    <source>
        <dbReference type="EMBL" id="QCO58005.1"/>
    </source>
</evidence>
<evidence type="ECO:0000313" key="5">
    <source>
        <dbReference type="Proteomes" id="UP000298631"/>
    </source>
</evidence>
<keyword evidence="2" id="KW-0812">Transmembrane</keyword>
<protein>
    <submittedName>
        <fullName evidence="4">DUF2062 domain-containing protein</fullName>
    </submittedName>
</protein>
<feature type="transmembrane region" description="Helical" evidence="2">
    <location>
        <begin position="81"/>
        <end position="103"/>
    </location>
</feature>
<gene>
    <name evidence="4" type="ORF">EOK75_15250</name>
</gene>
<keyword evidence="2" id="KW-1133">Transmembrane helix</keyword>
<dbReference type="Pfam" id="PF09835">
    <property type="entry name" value="DUF2062"/>
    <property type="match status" value="1"/>
</dbReference>
<keyword evidence="5" id="KW-1185">Reference proteome</keyword>
<organism evidence="4 5">
    <name type="scientific">Pseudorhodobacter turbinis</name>
    <dbReference type="NCBI Taxonomy" id="2500533"/>
    <lineage>
        <taxon>Bacteria</taxon>
        <taxon>Pseudomonadati</taxon>
        <taxon>Pseudomonadota</taxon>
        <taxon>Alphaproteobacteria</taxon>
        <taxon>Rhodobacterales</taxon>
        <taxon>Paracoccaceae</taxon>
        <taxon>Pseudorhodobacter</taxon>
    </lineage>
</organism>
<sequence>MVFKRRDKRSWVRLGLEALWPRGGWNRAAIYMKHRLRRLPDAPHRIARGIFAGILISFSPLFGLHFGGAAFLAWVMRGNILAALMATFVGNPITFPFIAAFGVEFGNFLMGHPRVMSPLEIFSDFGRAGAEFWHNVSSIFTDDVAHWDRLHRFFFRVYLPYLVGGILPGLIAGIAGYYVSLPLIIAYQNRRKKKLRDLLAKRLAKRDAEMAEGNDEGIDPPLGDDVGEVRR</sequence>
<dbReference type="PANTHER" id="PTHR40547">
    <property type="entry name" value="SLL0298 PROTEIN"/>
    <property type="match status" value="1"/>
</dbReference>